<name>A0ABV6S2G6_9SPHN</name>
<proteinExistence type="predicted"/>
<dbReference type="InterPro" id="IPR038444">
    <property type="entry name" value="DUF465_sf"/>
</dbReference>
<dbReference type="RefSeq" id="WP_207078272.1">
    <property type="nucleotide sequence ID" value="NZ_JAPCWC010000003.1"/>
</dbReference>
<dbReference type="Pfam" id="PF04325">
    <property type="entry name" value="DUF465"/>
    <property type="match status" value="1"/>
</dbReference>
<comment type="caution">
    <text evidence="1">The sequence shown here is derived from an EMBL/GenBank/DDBJ whole genome shotgun (WGS) entry which is preliminary data.</text>
</comment>
<reference evidence="1 2" key="1">
    <citation type="submission" date="2024-09" db="EMBL/GenBank/DDBJ databases">
        <authorList>
            <person name="Sun Q."/>
            <person name="Mori K."/>
        </authorList>
    </citation>
    <scope>NUCLEOTIDE SEQUENCE [LARGE SCALE GENOMIC DNA]</scope>
    <source>
        <strain evidence="1 2">CICC 11035S</strain>
    </source>
</reference>
<dbReference type="Gene3D" id="6.10.280.50">
    <property type="match status" value="1"/>
</dbReference>
<gene>
    <name evidence="1" type="ORF">ACFFF8_02360</name>
</gene>
<dbReference type="EMBL" id="JBHLTM010000011">
    <property type="protein sequence ID" value="MFC0683432.1"/>
    <property type="molecule type" value="Genomic_DNA"/>
</dbReference>
<accession>A0ABV6S2G6</accession>
<dbReference type="InterPro" id="IPR007420">
    <property type="entry name" value="DUF465"/>
</dbReference>
<protein>
    <submittedName>
        <fullName evidence="1">YdcH family protein</fullName>
    </submittedName>
</protein>
<evidence type="ECO:0000313" key="1">
    <source>
        <dbReference type="EMBL" id="MFC0683432.1"/>
    </source>
</evidence>
<organism evidence="1 2">
    <name type="scientific">Novosphingobium clariflavum</name>
    <dbReference type="NCBI Taxonomy" id="2029884"/>
    <lineage>
        <taxon>Bacteria</taxon>
        <taxon>Pseudomonadati</taxon>
        <taxon>Pseudomonadota</taxon>
        <taxon>Alphaproteobacteria</taxon>
        <taxon>Sphingomonadales</taxon>
        <taxon>Sphingomonadaceae</taxon>
        <taxon>Novosphingobium</taxon>
    </lineage>
</organism>
<sequence length="84" mass="9612">MTYKPHDLAEEFPEDIEVLHHLKATRGHFAVLADRYGEVNGKINRIEEQLDAASDTRLEDLKKERLTLLDQIGRMIRDARAVGA</sequence>
<dbReference type="Proteomes" id="UP001589858">
    <property type="component" value="Unassembled WGS sequence"/>
</dbReference>
<keyword evidence="2" id="KW-1185">Reference proteome</keyword>
<evidence type="ECO:0000313" key="2">
    <source>
        <dbReference type="Proteomes" id="UP001589858"/>
    </source>
</evidence>